<evidence type="ECO:0000256" key="2">
    <source>
        <dbReference type="ARBA" id="ARBA00012438"/>
    </source>
</evidence>
<evidence type="ECO:0000313" key="10">
    <source>
        <dbReference type="Proteomes" id="UP000266042"/>
    </source>
</evidence>
<dbReference type="SMART" id="SM00448">
    <property type="entry name" value="REC"/>
    <property type="match status" value="1"/>
</dbReference>
<dbReference type="PANTHER" id="PTHR43065:SF42">
    <property type="entry name" value="TWO-COMPONENT SENSOR PPRA"/>
    <property type="match status" value="1"/>
</dbReference>
<dbReference type="Proteomes" id="UP000266042">
    <property type="component" value="Unassembled WGS sequence"/>
</dbReference>
<dbReference type="Proteomes" id="UP000265724">
    <property type="component" value="Unassembled WGS sequence"/>
</dbReference>
<evidence type="ECO:0000313" key="7">
    <source>
        <dbReference type="EMBL" id="RIE14261.1"/>
    </source>
</evidence>
<dbReference type="PROSITE" id="PS50109">
    <property type="entry name" value="HIS_KIN"/>
    <property type="match status" value="1"/>
</dbReference>
<evidence type="ECO:0000256" key="1">
    <source>
        <dbReference type="ARBA" id="ARBA00000085"/>
    </source>
</evidence>
<feature type="domain" description="Histidine kinase" evidence="5">
    <location>
        <begin position="32"/>
        <end position="244"/>
    </location>
</feature>
<name>A0A398DUU8_9BACT</name>
<evidence type="ECO:0000256" key="3">
    <source>
        <dbReference type="ARBA" id="ARBA00022553"/>
    </source>
</evidence>
<dbReference type="AlphaFoldDB" id="A0A398DUU8"/>
<dbReference type="Gene3D" id="1.10.287.130">
    <property type="match status" value="1"/>
</dbReference>
<keyword evidence="3 4" id="KW-0597">Phosphoprotein</keyword>
<dbReference type="InterPro" id="IPR003661">
    <property type="entry name" value="HisK_dim/P_dom"/>
</dbReference>
<dbReference type="Pfam" id="PF02518">
    <property type="entry name" value="HATPase_c"/>
    <property type="match status" value="1"/>
</dbReference>
<evidence type="ECO:0000256" key="4">
    <source>
        <dbReference type="PROSITE-ProRule" id="PRU00169"/>
    </source>
</evidence>
<sequence>TERKQAETEKEALQAQLHQSQKMEAIGTLAGGVAHDFNNLLTGILGNIALIRGGLLAADPLLENLNAAETAARQAADLTQGLLTFGRSAMVLPVPMNIAAALDATLALLKQSLPATMEIVRDYEQTAWNVLMDQSQITQILLNLAVNARDAMKGKGTLTIRARNEVVGEEYVQTHPFARTGEFVHLSVTDTGPGIPREILEHLFEPFYTTKPVGSGTGLGLSIVYGAVKQAGGWITAESTEGAGKTAPLIEQTCSGEATPYIGQTCSGAIFDIYLPRCLESPPQSPPPTPPSVNVPGGTVLVVEDEPAVRTVAQALLTRRGYAVLTAPDGASALDVLRDHPAGIGLILLDMTMPGMTTDEIVQGVRALNPTLPILLNSGYTSNDAVRRMLEEGSVQGFLGKPYDLHQLVENVQKLISRG</sequence>
<dbReference type="SMART" id="SM00387">
    <property type="entry name" value="HATPase_c"/>
    <property type="match status" value="1"/>
</dbReference>
<dbReference type="Pfam" id="PF00072">
    <property type="entry name" value="Response_reg"/>
    <property type="match status" value="1"/>
</dbReference>
<proteinExistence type="predicted"/>
<organism evidence="7 10">
    <name type="scientific">Candidatus Cryosericum hinesii</name>
    <dbReference type="NCBI Taxonomy" id="2290915"/>
    <lineage>
        <taxon>Bacteria</taxon>
        <taxon>Pseudomonadati</taxon>
        <taxon>Caldisericota/Cryosericota group</taxon>
        <taxon>Candidatus Cryosericota</taxon>
        <taxon>Candidatus Cryosericia</taxon>
        <taxon>Candidatus Cryosericales</taxon>
        <taxon>Candidatus Cryosericaceae</taxon>
        <taxon>Candidatus Cryosericum</taxon>
    </lineage>
</organism>
<accession>A0A398DUU8</accession>
<dbReference type="RefSeq" id="WP_119089773.1">
    <property type="nucleotide sequence ID" value="NZ_QXIW01000012.1"/>
</dbReference>
<dbReference type="Gene3D" id="3.30.565.10">
    <property type="entry name" value="Histidine kinase-like ATPase, C-terminal domain"/>
    <property type="match status" value="1"/>
</dbReference>
<feature type="non-terminal residue" evidence="7">
    <location>
        <position position="1"/>
    </location>
</feature>
<comment type="caution">
    <text evidence="7">The sequence shown here is derived from an EMBL/GenBank/DDBJ whole genome shotgun (WGS) entry which is preliminary data.</text>
</comment>
<protein>
    <recommendedName>
        <fullName evidence="2">histidine kinase</fullName>
        <ecNumber evidence="2">2.7.13.3</ecNumber>
    </recommendedName>
</protein>
<dbReference type="EMBL" id="QXIX01000028">
    <property type="protein sequence ID" value="RIE14621.1"/>
    <property type="molecule type" value="Genomic_DNA"/>
</dbReference>
<dbReference type="EC" id="2.7.13.3" evidence="2"/>
<evidence type="ECO:0000259" key="6">
    <source>
        <dbReference type="PROSITE" id="PS50110"/>
    </source>
</evidence>
<gene>
    <name evidence="8" type="ORF">SMC2_02610</name>
    <name evidence="7" type="ORF">SMC3_02295</name>
</gene>
<dbReference type="SUPFAM" id="SSF47384">
    <property type="entry name" value="Homodimeric domain of signal transducing histidine kinase"/>
    <property type="match status" value="1"/>
</dbReference>
<dbReference type="CDD" id="cd00082">
    <property type="entry name" value="HisKA"/>
    <property type="match status" value="1"/>
</dbReference>
<dbReference type="InterPro" id="IPR003594">
    <property type="entry name" value="HATPase_dom"/>
</dbReference>
<dbReference type="SUPFAM" id="SSF52172">
    <property type="entry name" value="CheY-like"/>
    <property type="match status" value="1"/>
</dbReference>
<evidence type="ECO:0000313" key="9">
    <source>
        <dbReference type="Proteomes" id="UP000265724"/>
    </source>
</evidence>
<dbReference type="InterPro" id="IPR001789">
    <property type="entry name" value="Sig_transdc_resp-reg_receiver"/>
</dbReference>
<dbReference type="InterPro" id="IPR004358">
    <property type="entry name" value="Sig_transdc_His_kin-like_C"/>
</dbReference>
<dbReference type="InterPro" id="IPR036890">
    <property type="entry name" value="HATPase_C_sf"/>
</dbReference>
<dbReference type="SUPFAM" id="SSF55874">
    <property type="entry name" value="ATPase domain of HSP90 chaperone/DNA topoisomerase II/histidine kinase"/>
    <property type="match status" value="1"/>
</dbReference>
<dbReference type="InterPro" id="IPR005467">
    <property type="entry name" value="His_kinase_dom"/>
</dbReference>
<dbReference type="Gene3D" id="3.40.50.2300">
    <property type="match status" value="1"/>
</dbReference>
<keyword evidence="9" id="KW-1185">Reference proteome</keyword>
<dbReference type="SMART" id="SM00388">
    <property type="entry name" value="HisKA"/>
    <property type="match status" value="1"/>
</dbReference>
<dbReference type="PRINTS" id="PR00344">
    <property type="entry name" value="BCTRLSENSOR"/>
</dbReference>
<reference evidence="9 10" key="1">
    <citation type="submission" date="2018-09" db="EMBL/GenBank/DDBJ databases">
        <title>Discovery and Ecogenomic Context for Candidatus Cryosericales, a Global Caldiserica Order Active in Thawing Permafrost.</title>
        <authorList>
            <person name="Martinez M.A."/>
            <person name="Woodcroft B.J."/>
            <person name="Ignacio Espinoza J.C."/>
            <person name="Zayed A."/>
            <person name="Singleton C.M."/>
            <person name="Boyd J."/>
            <person name="Li Y.-F."/>
            <person name="Purvine S."/>
            <person name="Maughan H."/>
            <person name="Hodgkins S.B."/>
            <person name="Anderson D."/>
            <person name="Sederholm M."/>
            <person name="Temperton B."/>
            <person name="Saleska S.R."/>
            <person name="Tyson G.W."/>
            <person name="Rich V.I."/>
        </authorList>
    </citation>
    <scope>NUCLEOTIDE SEQUENCE [LARGE SCALE GENOMIC DNA]</scope>
    <source>
        <strain evidence="8 9">SMC2</strain>
        <strain evidence="7 10">SMC3</strain>
    </source>
</reference>
<evidence type="ECO:0000259" key="5">
    <source>
        <dbReference type="PROSITE" id="PS50109"/>
    </source>
</evidence>
<feature type="modified residue" description="4-aspartylphosphate" evidence="4">
    <location>
        <position position="350"/>
    </location>
</feature>
<dbReference type="EMBL" id="QXIW01000012">
    <property type="protein sequence ID" value="RIE14261.1"/>
    <property type="molecule type" value="Genomic_DNA"/>
</dbReference>
<dbReference type="PROSITE" id="PS50110">
    <property type="entry name" value="RESPONSE_REGULATORY"/>
    <property type="match status" value="1"/>
</dbReference>
<dbReference type="InterPro" id="IPR036097">
    <property type="entry name" value="HisK_dim/P_sf"/>
</dbReference>
<evidence type="ECO:0000313" key="8">
    <source>
        <dbReference type="EMBL" id="RIE14621.1"/>
    </source>
</evidence>
<dbReference type="InterPro" id="IPR011006">
    <property type="entry name" value="CheY-like_superfamily"/>
</dbReference>
<feature type="domain" description="Response regulatory" evidence="6">
    <location>
        <begin position="299"/>
        <end position="416"/>
    </location>
</feature>
<comment type="catalytic activity">
    <reaction evidence="1">
        <text>ATP + protein L-histidine = ADP + protein N-phospho-L-histidine.</text>
        <dbReference type="EC" id="2.7.13.3"/>
    </reaction>
</comment>
<dbReference type="GO" id="GO:0000155">
    <property type="term" value="F:phosphorelay sensor kinase activity"/>
    <property type="evidence" value="ECO:0007669"/>
    <property type="project" value="InterPro"/>
</dbReference>
<dbReference type="PANTHER" id="PTHR43065">
    <property type="entry name" value="SENSOR HISTIDINE KINASE"/>
    <property type="match status" value="1"/>
</dbReference>